<protein>
    <submittedName>
        <fullName evidence="1">Uncharacterized protein</fullName>
    </submittedName>
</protein>
<proteinExistence type="predicted"/>
<evidence type="ECO:0000313" key="2">
    <source>
        <dbReference type="Proteomes" id="UP000294684"/>
    </source>
</evidence>
<reference evidence="1 2" key="1">
    <citation type="submission" date="2019-03" db="EMBL/GenBank/DDBJ databases">
        <title>Genomic Encyclopedia of Archaeal and Bacterial Type Strains, Phase II (KMG-II): from individual species to whole genera.</title>
        <authorList>
            <person name="Goeker M."/>
        </authorList>
    </citation>
    <scope>NUCLEOTIDE SEQUENCE [LARGE SCALE GENOMIC DNA]</scope>
    <source>
        <strain evidence="1 2">DSM 21537</strain>
    </source>
</reference>
<accession>A0A4R8MW40</accession>
<gene>
    <name evidence="1" type="ORF">CLV96_0161</name>
</gene>
<name>A0A4R8MW40_LEPME</name>
<sequence>MRDHLSYIKKYVWLPYGEKMVQIILLDQGKIKKAICFNEHVQKSFSVTDLLGMEYLVSNFDIPSNEKEFLDFEAYL</sequence>
<dbReference type="STRING" id="1193051.LEP1GSC017_3807"/>
<organism evidence="1 2">
    <name type="scientific">Leptospira meyeri</name>
    <dbReference type="NCBI Taxonomy" id="29508"/>
    <lineage>
        <taxon>Bacteria</taxon>
        <taxon>Pseudomonadati</taxon>
        <taxon>Spirochaetota</taxon>
        <taxon>Spirochaetia</taxon>
        <taxon>Leptospirales</taxon>
        <taxon>Leptospiraceae</taxon>
        <taxon>Leptospira</taxon>
    </lineage>
</organism>
<dbReference type="AlphaFoldDB" id="A0A4R8MW40"/>
<comment type="caution">
    <text evidence="1">The sequence shown here is derived from an EMBL/GenBank/DDBJ whole genome shotgun (WGS) entry which is preliminary data.</text>
</comment>
<dbReference type="EMBL" id="SORO01000001">
    <property type="protein sequence ID" value="TDY71206.1"/>
    <property type="molecule type" value="Genomic_DNA"/>
</dbReference>
<keyword evidence="2" id="KW-1185">Reference proteome</keyword>
<evidence type="ECO:0000313" key="1">
    <source>
        <dbReference type="EMBL" id="TDY71206.1"/>
    </source>
</evidence>
<dbReference type="Proteomes" id="UP000294684">
    <property type="component" value="Unassembled WGS sequence"/>
</dbReference>